<protein>
    <submittedName>
        <fullName evidence="1">Uncharacterized protein</fullName>
    </submittedName>
</protein>
<name>A0A0E9RH87_ANGAN</name>
<organism evidence="1">
    <name type="scientific">Anguilla anguilla</name>
    <name type="common">European freshwater eel</name>
    <name type="synonym">Muraena anguilla</name>
    <dbReference type="NCBI Taxonomy" id="7936"/>
    <lineage>
        <taxon>Eukaryota</taxon>
        <taxon>Metazoa</taxon>
        <taxon>Chordata</taxon>
        <taxon>Craniata</taxon>
        <taxon>Vertebrata</taxon>
        <taxon>Euteleostomi</taxon>
        <taxon>Actinopterygii</taxon>
        <taxon>Neopterygii</taxon>
        <taxon>Teleostei</taxon>
        <taxon>Anguilliformes</taxon>
        <taxon>Anguillidae</taxon>
        <taxon>Anguilla</taxon>
    </lineage>
</organism>
<sequence length="86" mass="10194">MFVTCKCKCTRVRTCTYTHTQIHAHTFHMYVYICTCLYPYKCTQTNTHSSFIRYTMLENAPLCFNAPKTNAIFFLFEYNPLSPSRQ</sequence>
<dbReference type="EMBL" id="GBXM01080777">
    <property type="protein sequence ID" value="JAH27800.1"/>
    <property type="molecule type" value="Transcribed_RNA"/>
</dbReference>
<reference evidence="1" key="1">
    <citation type="submission" date="2014-11" db="EMBL/GenBank/DDBJ databases">
        <authorList>
            <person name="Amaro Gonzalez C."/>
        </authorList>
    </citation>
    <scope>NUCLEOTIDE SEQUENCE</scope>
</reference>
<dbReference type="AlphaFoldDB" id="A0A0E9RH87"/>
<accession>A0A0E9RH87</accession>
<reference evidence="1" key="2">
    <citation type="journal article" date="2015" name="Fish Shellfish Immunol.">
        <title>Early steps in the European eel (Anguilla anguilla)-Vibrio vulnificus interaction in the gills: Role of the RtxA13 toxin.</title>
        <authorList>
            <person name="Callol A."/>
            <person name="Pajuelo D."/>
            <person name="Ebbesson L."/>
            <person name="Teles M."/>
            <person name="MacKenzie S."/>
            <person name="Amaro C."/>
        </authorList>
    </citation>
    <scope>NUCLEOTIDE SEQUENCE</scope>
</reference>
<evidence type="ECO:0000313" key="1">
    <source>
        <dbReference type="EMBL" id="JAH27800.1"/>
    </source>
</evidence>
<proteinExistence type="predicted"/>